<dbReference type="SUPFAM" id="SSF56436">
    <property type="entry name" value="C-type lectin-like"/>
    <property type="match status" value="1"/>
</dbReference>
<dbReference type="SMART" id="SM00034">
    <property type="entry name" value="CLECT"/>
    <property type="match status" value="1"/>
</dbReference>
<feature type="signal peptide" evidence="1">
    <location>
        <begin position="1"/>
        <end position="19"/>
    </location>
</feature>
<keyword evidence="1" id="KW-0732">Signal</keyword>
<dbReference type="Gene3D" id="3.10.100.10">
    <property type="entry name" value="Mannose-Binding Protein A, subunit A"/>
    <property type="match status" value="1"/>
</dbReference>
<dbReference type="PANTHER" id="PTHR22801:SF63">
    <property type="entry name" value="C-TYPE LECTIN DOMAIN-CONTAINING PROTEIN"/>
    <property type="match status" value="1"/>
</dbReference>
<dbReference type="AlphaFoldDB" id="A0A9J7MAW3"/>
<sequence>MRVFVAIAILAVMQRPVSGETPTDSSCVCSPAIYVDCVDKEGGETNTSVMYQLRAQLTLLQGTVESLRTQQEILIAEVSNLTAELRKEADPVEHVCPSGYVQFENRCFNFSTDKKTYTDARSACHAAGGRLAMPKDQLTNDFLVNEVWTRYISPYIAWFGLTDQVREGTWVWEDGTPLVGWSDWAPGEPDNYFNSDCAGWGSRSGLKWIDAESRINAYYVCEMRATAL</sequence>
<dbReference type="PANTHER" id="PTHR22801">
    <property type="entry name" value="LITHOSTATHINE"/>
    <property type="match status" value="1"/>
</dbReference>
<gene>
    <name evidence="4" type="primary">LOC118430921</name>
</gene>
<protein>
    <submittedName>
        <fullName evidence="4">Perlucin-like protein</fullName>
    </submittedName>
</protein>
<evidence type="ECO:0000313" key="4">
    <source>
        <dbReference type="RefSeq" id="XP_035697843.1"/>
    </source>
</evidence>
<dbReference type="InterPro" id="IPR001304">
    <property type="entry name" value="C-type_lectin-like"/>
</dbReference>
<dbReference type="KEGG" id="bfo:118430921"/>
<dbReference type="RefSeq" id="XP_035697843.1">
    <property type="nucleotide sequence ID" value="XM_035841950.1"/>
</dbReference>
<evidence type="ECO:0000256" key="1">
    <source>
        <dbReference type="SAM" id="SignalP"/>
    </source>
</evidence>
<dbReference type="GeneID" id="118430921"/>
<dbReference type="InterPro" id="IPR016187">
    <property type="entry name" value="CTDL_fold"/>
</dbReference>
<proteinExistence type="predicted"/>
<organism evidence="3 4">
    <name type="scientific">Branchiostoma floridae</name>
    <name type="common">Florida lancelet</name>
    <name type="synonym">Amphioxus</name>
    <dbReference type="NCBI Taxonomy" id="7739"/>
    <lineage>
        <taxon>Eukaryota</taxon>
        <taxon>Metazoa</taxon>
        <taxon>Chordata</taxon>
        <taxon>Cephalochordata</taxon>
        <taxon>Leptocardii</taxon>
        <taxon>Amphioxiformes</taxon>
        <taxon>Branchiostomatidae</taxon>
        <taxon>Branchiostoma</taxon>
    </lineage>
</organism>
<dbReference type="InterPro" id="IPR050801">
    <property type="entry name" value="Ca-Dep_Lectins_ImmuneDev"/>
</dbReference>
<dbReference type="CDD" id="cd00037">
    <property type="entry name" value="CLECT"/>
    <property type="match status" value="1"/>
</dbReference>
<evidence type="ECO:0000259" key="2">
    <source>
        <dbReference type="PROSITE" id="PS50041"/>
    </source>
</evidence>
<dbReference type="Proteomes" id="UP000001554">
    <property type="component" value="Chromosome 14"/>
</dbReference>
<dbReference type="Pfam" id="PF00059">
    <property type="entry name" value="Lectin_C"/>
    <property type="match status" value="1"/>
</dbReference>
<dbReference type="PROSITE" id="PS50041">
    <property type="entry name" value="C_TYPE_LECTIN_2"/>
    <property type="match status" value="1"/>
</dbReference>
<evidence type="ECO:0000313" key="3">
    <source>
        <dbReference type="Proteomes" id="UP000001554"/>
    </source>
</evidence>
<keyword evidence="3" id="KW-1185">Reference proteome</keyword>
<reference evidence="4" key="2">
    <citation type="submission" date="2025-08" db="UniProtKB">
        <authorList>
            <consortium name="RefSeq"/>
        </authorList>
    </citation>
    <scope>IDENTIFICATION</scope>
    <source>
        <strain evidence="4">S238N-H82</strain>
        <tissue evidence="4">Testes</tissue>
    </source>
</reference>
<accession>A0A9J7MAW3</accession>
<feature type="domain" description="C-type lectin" evidence="2">
    <location>
        <begin position="103"/>
        <end position="222"/>
    </location>
</feature>
<feature type="chain" id="PRO_5039902239" evidence="1">
    <location>
        <begin position="20"/>
        <end position="228"/>
    </location>
</feature>
<dbReference type="InterPro" id="IPR016186">
    <property type="entry name" value="C-type_lectin-like/link_sf"/>
</dbReference>
<dbReference type="OrthoDB" id="7357196at2759"/>
<reference evidence="3" key="1">
    <citation type="journal article" date="2020" name="Nat. Ecol. Evol.">
        <title>Deeply conserved synteny resolves early events in vertebrate evolution.</title>
        <authorList>
            <person name="Simakov O."/>
            <person name="Marletaz F."/>
            <person name="Yue J.X."/>
            <person name="O'Connell B."/>
            <person name="Jenkins J."/>
            <person name="Brandt A."/>
            <person name="Calef R."/>
            <person name="Tung C.H."/>
            <person name="Huang T.K."/>
            <person name="Schmutz J."/>
            <person name="Satoh N."/>
            <person name="Yu J.K."/>
            <person name="Putnam N.H."/>
            <person name="Green R.E."/>
            <person name="Rokhsar D.S."/>
        </authorList>
    </citation>
    <scope>NUCLEOTIDE SEQUENCE [LARGE SCALE GENOMIC DNA]</scope>
    <source>
        <strain evidence="3">S238N-H82</strain>
    </source>
</reference>
<name>A0A9J7MAW3_BRAFL</name>
<dbReference type="OMA" id="TSANIVW"/>